<sequence length="83" mass="8683">MPPCAAAPTATAMLSSCGGRATSAEKEFFPTPASQENHFMGDAAEILALSGTLSWLSPLHCLSNEGVNVVCVWIGQKLEVDDC</sequence>
<dbReference type="Proteomes" id="UP000440367">
    <property type="component" value="Unassembled WGS sequence"/>
</dbReference>
<evidence type="ECO:0000313" key="20">
    <source>
        <dbReference type="Proteomes" id="UP000488956"/>
    </source>
</evidence>
<evidence type="ECO:0000313" key="19">
    <source>
        <dbReference type="Proteomes" id="UP000486351"/>
    </source>
</evidence>
<evidence type="ECO:0000313" key="5">
    <source>
        <dbReference type="EMBL" id="KAE9112215.1"/>
    </source>
</evidence>
<evidence type="ECO:0000313" key="1">
    <source>
        <dbReference type="EMBL" id="KAE8927609.1"/>
    </source>
</evidence>
<evidence type="ECO:0000313" key="17">
    <source>
        <dbReference type="Proteomes" id="UP000460718"/>
    </source>
</evidence>
<dbReference type="Proteomes" id="UP000476176">
    <property type="component" value="Unassembled WGS sequence"/>
</dbReference>
<proteinExistence type="predicted"/>
<evidence type="ECO:0000313" key="3">
    <source>
        <dbReference type="EMBL" id="KAE9085084.1"/>
    </source>
</evidence>
<reference evidence="11 12" key="1">
    <citation type="submission" date="2018-08" db="EMBL/GenBank/DDBJ databases">
        <title>Genomic investigation of the strawberry pathogen Phytophthora fragariae indicates pathogenicity is determined by transcriptional variation in three key races.</title>
        <authorList>
            <person name="Adams T.M."/>
            <person name="Armitage A.D."/>
            <person name="Sobczyk M.K."/>
            <person name="Bates H.J."/>
            <person name="Dunwell J.M."/>
            <person name="Nellist C.F."/>
            <person name="Harrison R.J."/>
        </authorList>
    </citation>
    <scope>NUCLEOTIDE SEQUENCE [LARGE SCALE GENOMIC DNA]</scope>
    <source>
        <strain evidence="9 13">A4</strain>
        <strain evidence="8 14">BC-1</strain>
        <strain evidence="7 18">BC-23</strain>
        <strain evidence="6 12">NOV-27</strain>
        <strain evidence="5 15">NOV-5</strain>
        <strain evidence="4 16">NOV-71</strain>
        <strain evidence="10 19">NOV-77</strain>
        <strain evidence="1 11">NOV-9</strain>
        <strain evidence="3 20">ONT-3</strain>
        <strain evidence="2 17">SCRP245</strain>
    </source>
</reference>
<comment type="caution">
    <text evidence="9">The sequence shown here is derived from an EMBL/GenBank/DDBJ whole genome shotgun (WGS) entry which is preliminary data.</text>
</comment>
<evidence type="ECO:0000313" key="18">
    <source>
        <dbReference type="Proteomes" id="UP000476176"/>
    </source>
</evidence>
<dbReference type="Proteomes" id="UP000437068">
    <property type="component" value="Unassembled WGS sequence"/>
</dbReference>
<organism evidence="9 13">
    <name type="scientific">Phytophthora fragariae</name>
    <dbReference type="NCBI Taxonomy" id="53985"/>
    <lineage>
        <taxon>Eukaryota</taxon>
        <taxon>Sar</taxon>
        <taxon>Stramenopiles</taxon>
        <taxon>Oomycota</taxon>
        <taxon>Peronosporomycetes</taxon>
        <taxon>Peronosporales</taxon>
        <taxon>Peronosporaceae</taxon>
        <taxon>Phytophthora</taxon>
    </lineage>
</organism>
<dbReference type="Proteomes" id="UP000486351">
    <property type="component" value="Unassembled WGS sequence"/>
</dbReference>
<keyword evidence="12" id="KW-1185">Reference proteome</keyword>
<dbReference type="Proteomes" id="UP000460718">
    <property type="component" value="Unassembled WGS sequence"/>
</dbReference>
<accession>A0A6A4CN48</accession>
<name>A0A6A4CN48_9STRA</name>
<evidence type="ECO:0000313" key="11">
    <source>
        <dbReference type="Proteomes" id="UP000429523"/>
    </source>
</evidence>
<gene>
    <name evidence="9" type="ORF">PF001_g20121</name>
    <name evidence="8" type="ORF">PF002_g21818</name>
    <name evidence="7" type="ORF">PF004_g20015</name>
    <name evidence="6" type="ORF">PF005_g21219</name>
    <name evidence="5" type="ORF">PF006_g20027</name>
    <name evidence="4" type="ORF">PF007_g21073</name>
    <name evidence="10" type="ORF">PF008_g20408</name>
    <name evidence="1" type="ORF">PF009_g22222</name>
    <name evidence="3" type="ORF">PF010_g20587</name>
    <name evidence="2" type="ORF">PF011_g19770</name>
</gene>
<dbReference type="Proteomes" id="UP000440732">
    <property type="component" value="Unassembled WGS sequence"/>
</dbReference>
<evidence type="ECO:0000313" key="9">
    <source>
        <dbReference type="EMBL" id="KAE9289271.1"/>
    </source>
</evidence>
<dbReference type="EMBL" id="QXGA01001715">
    <property type="protein sequence ID" value="KAE9112215.1"/>
    <property type="molecule type" value="Genomic_DNA"/>
</dbReference>
<dbReference type="EMBL" id="QXGC01001744">
    <property type="protein sequence ID" value="KAE9196855.1"/>
    <property type="molecule type" value="Genomic_DNA"/>
</dbReference>
<dbReference type="Proteomes" id="UP000433483">
    <property type="component" value="Unassembled WGS sequence"/>
</dbReference>
<dbReference type="EMBL" id="QXGE01001704">
    <property type="protein sequence ID" value="KAE9289271.1"/>
    <property type="molecule type" value="Genomic_DNA"/>
</dbReference>
<evidence type="ECO:0000313" key="4">
    <source>
        <dbReference type="EMBL" id="KAE9085625.1"/>
    </source>
</evidence>
<evidence type="ECO:0000313" key="15">
    <source>
        <dbReference type="Proteomes" id="UP000440732"/>
    </source>
</evidence>
<evidence type="ECO:0000313" key="14">
    <source>
        <dbReference type="Proteomes" id="UP000440367"/>
    </source>
</evidence>
<dbReference type="Proteomes" id="UP000441208">
    <property type="component" value="Unassembled WGS sequence"/>
</dbReference>
<evidence type="ECO:0000313" key="6">
    <source>
        <dbReference type="EMBL" id="KAE9185519.1"/>
    </source>
</evidence>
<dbReference type="EMBL" id="QXGB01001789">
    <property type="protein sequence ID" value="KAE9185519.1"/>
    <property type="molecule type" value="Genomic_DNA"/>
</dbReference>
<evidence type="ECO:0000313" key="7">
    <source>
        <dbReference type="EMBL" id="KAE9196855.1"/>
    </source>
</evidence>
<evidence type="ECO:0000313" key="13">
    <source>
        <dbReference type="Proteomes" id="UP000437068"/>
    </source>
</evidence>
<dbReference type="EMBL" id="QXGD01001713">
    <property type="protein sequence ID" value="KAE9200487.1"/>
    <property type="molecule type" value="Genomic_DNA"/>
</dbReference>
<dbReference type="EMBL" id="QXGF01001819">
    <property type="protein sequence ID" value="KAE8927609.1"/>
    <property type="molecule type" value="Genomic_DNA"/>
</dbReference>
<protein>
    <submittedName>
        <fullName evidence="9">Uncharacterized protein</fullName>
    </submittedName>
</protein>
<dbReference type="Proteomes" id="UP000488956">
    <property type="component" value="Unassembled WGS sequence"/>
</dbReference>
<evidence type="ECO:0000313" key="16">
    <source>
        <dbReference type="Proteomes" id="UP000441208"/>
    </source>
</evidence>
<dbReference type="EMBL" id="QXFY01001737">
    <property type="protein sequence ID" value="KAE9310621.1"/>
    <property type="molecule type" value="Genomic_DNA"/>
</dbReference>
<dbReference type="AlphaFoldDB" id="A0A6A4CN48"/>
<dbReference type="EMBL" id="QXFZ01001745">
    <property type="protein sequence ID" value="KAE9085625.1"/>
    <property type="molecule type" value="Genomic_DNA"/>
</dbReference>
<dbReference type="EMBL" id="QXFW01001703">
    <property type="protein sequence ID" value="KAE8986962.1"/>
    <property type="molecule type" value="Genomic_DNA"/>
</dbReference>
<dbReference type="Proteomes" id="UP000429523">
    <property type="component" value="Unassembled WGS sequence"/>
</dbReference>
<evidence type="ECO:0000313" key="8">
    <source>
        <dbReference type="EMBL" id="KAE9200487.1"/>
    </source>
</evidence>
<dbReference type="EMBL" id="QXFX01001764">
    <property type="protein sequence ID" value="KAE9085084.1"/>
    <property type="molecule type" value="Genomic_DNA"/>
</dbReference>
<evidence type="ECO:0000313" key="10">
    <source>
        <dbReference type="EMBL" id="KAE9310621.1"/>
    </source>
</evidence>
<evidence type="ECO:0000313" key="12">
    <source>
        <dbReference type="Proteomes" id="UP000433483"/>
    </source>
</evidence>
<evidence type="ECO:0000313" key="2">
    <source>
        <dbReference type="EMBL" id="KAE8986962.1"/>
    </source>
</evidence>